<dbReference type="CDD" id="cd00093">
    <property type="entry name" value="HTH_XRE"/>
    <property type="match status" value="1"/>
</dbReference>
<sequence>MSGEATRVITEEDRKTAKKLKALYNAKKADLGLNQEKLAEAMGKTQGYISQCFNQHVSLSPATVIKFAHILKEDPLTLDKRTASLLQSNAVVRTLVPVIGSATGRLPDMNMVEVPTNNKKSPTEVAYFIDTDIEPFCTEGSILLVDTNKPPRAKSKIAYRTLKSPKLHIAVCERATNDSFRTTEDELILKKDLSFLARVVSVIEPE</sequence>
<dbReference type="Proteomes" id="UP001500604">
    <property type="component" value="Unassembled WGS sequence"/>
</dbReference>
<comment type="caution">
    <text evidence="2">The sequence shown here is derived from an EMBL/GenBank/DDBJ whole genome shotgun (WGS) entry which is preliminary data.</text>
</comment>
<dbReference type="SUPFAM" id="SSF47413">
    <property type="entry name" value="lambda repressor-like DNA-binding domains"/>
    <property type="match status" value="1"/>
</dbReference>
<keyword evidence="3" id="KW-1185">Reference proteome</keyword>
<dbReference type="Pfam" id="PF01381">
    <property type="entry name" value="HTH_3"/>
    <property type="match status" value="1"/>
</dbReference>
<dbReference type="InterPro" id="IPR001387">
    <property type="entry name" value="Cro/C1-type_HTH"/>
</dbReference>
<proteinExistence type="predicted"/>
<accession>A0ABP8UY41</accession>
<reference evidence="3" key="1">
    <citation type="journal article" date="2019" name="Int. J. Syst. Evol. Microbiol.">
        <title>The Global Catalogue of Microorganisms (GCM) 10K type strain sequencing project: providing services to taxonomists for standard genome sequencing and annotation.</title>
        <authorList>
            <consortium name="The Broad Institute Genomics Platform"/>
            <consortium name="The Broad Institute Genome Sequencing Center for Infectious Disease"/>
            <person name="Wu L."/>
            <person name="Ma J."/>
        </authorList>
    </citation>
    <scope>NUCLEOTIDE SEQUENCE [LARGE SCALE GENOMIC DNA]</scope>
    <source>
        <strain evidence="3">JCM 17805</strain>
    </source>
</reference>
<evidence type="ECO:0000313" key="3">
    <source>
        <dbReference type="Proteomes" id="UP001500604"/>
    </source>
</evidence>
<dbReference type="Gene3D" id="1.10.260.40">
    <property type="entry name" value="lambda repressor-like DNA-binding domains"/>
    <property type="match status" value="1"/>
</dbReference>
<dbReference type="EMBL" id="BAABFL010000025">
    <property type="protein sequence ID" value="GAA4648113.1"/>
    <property type="molecule type" value="Genomic_DNA"/>
</dbReference>
<dbReference type="PROSITE" id="PS50943">
    <property type="entry name" value="HTH_CROC1"/>
    <property type="match status" value="1"/>
</dbReference>
<dbReference type="RefSeq" id="WP_345193340.1">
    <property type="nucleotide sequence ID" value="NZ_BAABFL010000025.1"/>
</dbReference>
<evidence type="ECO:0000259" key="1">
    <source>
        <dbReference type="PROSITE" id="PS50943"/>
    </source>
</evidence>
<protein>
    <recommendedName>
        <fullName evidence="1">HTH cro/C1-type domain-containing protein</fullName>
    </recommendedName>
</protein>
<organism evidence="2 3">
    <name type="scientific">Kistimonas scapharcae</name>
    <dbReference type="NCBI Taxonomy" id="1036133"/>
    <lineage>
        <taxon>Bacteria</taxon>
        <taxon>Pseudomonadati</taxon>
        <taxon>Pseudomonadota</taxon>
        <taxon>Gammaproteobacteria</taxon>
        <taxon>Oceanospirillales</taxon>
        <taxon>Endozoicomonadaceae</taxon>
        <taxon>Kistimonas</taxon>
    </lineage>
</organism>
<dbReference type="InterPro" id="IPR010982">
    <property type="entry name" value="Lambda_DNA-bd_dom_sf"/>
</dbReference>
<evidence type="ECO:0000313" key="2">
    <source>
        <dbReference type="EMBL" id="GAA4648113.1"/>
    </source>
</evidence>
<gene>
    <name evidence="2" type="ORF">GCM10023116_03770</name>
</gene>
<name>A0ABP8UY41_9GAMM</name>
<feature type="domain" description="HTH cro/C1-type" evidence="1">
    <location>
        <begin position="20"/>
        <end position="78"/>
    </location>
</feature>
<dbReference type="SMART" id="SM00530">
    <property type="entry name" value="HTH_XRE"/>
    <property type="match status" value="1"/>
</dbReference>